<dbReference type="InterPro" id="IPR037066">
    <property type="entry name" value="Plug_dom_sf"/>
</dbReference>
<accession>A0A2U2B551</accession>
<feature type="domain" description="TonB-dependent receptor-like beta-barrel" evidence="12">
    <location>
        <begin position="354"/>
        <end position="696"/>
    </location>
</feature>
<name>A0A2U2B551_9BACT</name>
<dbReference type="Pfam" id="PF13715">
    <property type="entry name" value="CarbopepD_reg_2"/>
    <property type="match status" value="1"/>
</dbReference>
<reference evidence="13 14" key="1">
    <citation type="submission" date="2018-05" db="EMBL/GenBank/DDBJ databases">
        <title>Marinilabilia rubrum sp. nov., isolated from saltern sediment.</title>
        <authorList>
            <person name="Zhang R."/>
        </authorList>
    </citation>
    <scope>NUCLEOTIDE SEQUENCE [LARGE SCALE GENOMIC DNA]</scope>
    <source>
        <strain evidence="13 14">WTE16</strain>
    </source>
</reference>
<evidence type="ECO:0000256" key="7">
    <source>
        <dbReference type="ARBA" id="ARBA00023136"/>
    </source>
</evidence>
<keyword evidence="4 10" id="KW-0812">Transmembrane</keyword>
<dbReference type="OrthoDB" id="1109239at2"/>
<evidence type="ECO:0000259" key="12">
    <source>
        <dbReference type="Pfam" id="PF00593"/>
    </source>
</evidence>
<gene>
    <name evidence="13" type="ORF">DDZ16_16975</name>
</gene>
<dbReference type="InterPro" id="IPR036942">
    <property type="entry name" value="Beta-barrel_TonB_sf"/>
</dbReference>
<comment type="subcellular location">
    <subcellularLocation>
        <location evidence="1 10">Cell outer membrane</location>
        <topology evidence="1 10">Multi-pass membrane protein</topology>
    </subcellularLocation>
</comment>
<sequence>MMLRFLLIVFLSINILSGSTQSIEGTVYEQNTKVLPGANIHWEGTSTGTVTDKNGHFSLPKTNETHTLIVSFTGLQSDTIHVLDNQNNLKITLDKNQELDEVTITGRASGAHISRTEPVTTVKITEEELCRAACCSLSESFETNASVDVSYSDAATGAKQIKLLGLSGKYLQMLTETMPNFRGLGATFGFEYVPGTWMESIKISKGAATVVNGYEGLTGQINVEYKKPTHEDKLFLNGFANSKGRYETNANTRIHLGNHWKTAILAHASAIAVENDENNDGFLDDPMTQKYSLMNRWEYQNPVALNLQLGLKVVQEERTGGQKRFDRNLPHSSQAAYGIIIDTKRVESFLKAARYFADDESTNLSMVNNISYHEQESLFGNRVYNAKQTHFRSTLMFQSQLMQNTRHSYTTGLTYKMDMLTENYSGNNIIVKNPGMEEHVKGLFFQYTWNIPETFTLIAGMRADHSNLFDFFFTPRLHLKFEIDESTTVRGSAGAGYRTPKVLAENNSLLASSRSFVVDETIEQEKGWNYGVNVAKYFYPGDKEVAFNVEFYRTDFQNRLVIDFDKSARELHFYNLKGRSYANTFQASLSSEILKGLDVLLAYRLNDTRITTNNDLRKKALQSRNKGLANISYASSRGKWQIDFTSQFNGSGRLPSTAENPIELQRNIEFDSYTILNSQLTHNLKNWSFYGGIENLTDFVQKNPIIDAESPFSDYFDSSMVWGPIMGRRFYLGFRFSI</sequence>
<dbReference type="Pfam" id="PF00593">
    <property type="entry name" value="TonB_dep_Rec_b-barrel"/>
    <property type="match status" value="1"/>
</dbReference>
<keyword evidence="2 10" id="KW-0813">Transport</keyword>
<dbReference type="PROSITE" id="PS52016">
    <property type="entry name" value="TONB_DEPENDENT_REC_3"/>
    <property type="match status" value="1"/>
</dbReference>
<evidence type="ECO:0000256" key="8">
    <source>
        <dbReference type="ARBA" id="ARBA00023170"/>
    </source>
</evidence>
<proteinExistence type="inferred from homology"/>
<dbReference type="InterPro" id="IPR008969">
    <property type="entry name" value="CarboxyPept-like_regulatory"/>
</dbReference>
<keyword evidence="3 10" id="KW-1134">Transmembrane beta strand</keyword>
<dbReference type="Gene3D" id="2.60.40.1120">
    <property type="entry name" value="Carboxypeptidase-like, regulatory domain"/>
    <property type="match status" value="1"/>
</dbReference>
<dbReference type="PANTHER" id="PTHR30069:SF29">
    <property type="entry name" value="HEMOGLOBIN AND HEMOGLOBIN-HAPTOGLOBIN-BINDING PROTEIN 1-RELATED"/>
    <property type="match status" value="1"/>
</dbReference>
<dbReference type="Proteomes" id="UP000244956">
    <property type="component" value="Unassembled WGS sequence"/>
</dbReference>
<dbReference type="GO" id="GO:0009279">
    <property type="term" value="C:cell outer membrane"/>
    <property type="evidence" value="ECO:0007669"/>
    <property type="project" value="UniProtKB-SubCell"/>
</dbReference>
<dbReference type="AlphaFoldDB" id="A0A2U2B551"/>
<dbReference type="EMBL" id="QEWP01000018">
    <property type="protein sequence ID" value="PWD98185.1"/>
    <property type="molecule type" value="Genomic_DNA"/>
</dbReference>
<evidence type="ECO:0000313" key="13">
    <source>
        <dbReference type="EMBL" id="PWD98185.1"/>
    </source>
</evidence>
<dbReference type="GO" id="GO:0044718">
    <property type="term" value="P:siderophore transmembrane transport"/>
    <property type="evidence" value="ECO:0007669"/>
    <property type="project" value="TreeGrafter"/>
</dbReference>
<dbReference type="GO" id="GO:0015344">
    <property type="term" value="F:siderophore uptake transmembrane transporter activity"/>
    <property type="evidence" value="ECO:0007669"/>
    <property type="project" value="TreeGrafter"/>
</dbReference>
<dbReference type="Gene3D" id="2.170.130.10">
    <property type="entry name" value="TonB-dependent receptor, plug domain"/>
    <property type="match status" value="1"/>
</dbReference>
<dbReference type="RefSeq" id="WP_109265679.1">
    <property type="nucleotide sequence ID" value="NZ_QEWP01000018.1"/>
</dbReference>
<feature type="chain" id="PRO_5015613371" evidence="11">
    <location>
        <begin position="23"/>
        <end position="738"/>
    </location>
</feature>
<evidence type="ECO:0000256" key="1">
    <source>
        <dbReference type="ARBA" id="ARBA00004571"/>
    </source>
</evidence>
<dbReference type="InterPro" id="IPR000531">
    <property type="entry name" value="Beta-barrel_TonB"/>
</dbReference>
<keyword evidence="7 10" id="KW-0472">Membrane</keyword>
<protein>
    <submittedName>
        <fullName evidence="13">TonB-dependent receptor</fullName>
    </submittedName>
</protein>
<keyword evidence="14" id="KW-1185">Reference proteome</keyword>
<evidence type="ECO:0000256" key="11">
    <source>
        <dbReference type="SAM" id="SignalP"/>
    </source>
</evidence>
<keyword evidence="8 13" id="KW-0675">Receptor</keyword>
<dbReference type="SUPFAM" id="SSF49464">
    <property type="entry name" value="Carboxypeptidase regulatory domain-like"/>
    <property type="match status" value="1"/>
</dbReference>
<evidence type="ECO:0000256" key="4">
    <source>
        <dbReference type="ARBA" id="ARBA00022692"/>
    </source>
</evidence>
<keyword evidence="5 11" id="KW-0732">Signal</keyword>
<evidence type="ECO:0000256" key="2">
    <source>
        <dbReference type="ARBA" id="ARBA00022448"/>
    </source>
</evidence>
<dbReference type="SUPFAM" id="SSF56935">
    <property type="entry name" value="Porins"/>
    <property type="match status" value="1"/>
</dbReference>
<comment type="similarity">
    <text evidence="10">Belongs to the TonB-dependent receptor family.</text>
</comment>
<keyword evidence="9 10" id="KW-0998">Cell outer membrane</keyword>
<dbReference type="InterPro" id="IPR039426">
    <property type="entry name" value="TonB-dep_rcpt-like"/>
</dbReference>
<dbReference type="PANTHER" id="PTHR30069">
    <property type="entry name" value="TONB-DEPENDENT OUTER MEMBRANE RECEPTOR"/>
    <property type="match status" value="1"/>
</dbReference>
<keyword evidence="6" id="KW-0798">TonB box</keyword>
<feature type="signal peptide" evidence="11">
    <location>
        <begin position="1"/>
        <end position="22"/>
    </location>
</feature>
<evidence type="ECO:0000256" key="9">
    <source>
        <dbReference type="ARBA" id="ARBA00023237"/>
    </source>
</evidence>
<evidence type="ECO:0000256" key="10">
    <source>
        <dbReference type="PROSITE-ProRule" id="PRU01360"/>
    </source>
</evidence>
<dbReference type="Gene3D" id="2.40.170.20">
    <property type="entry name" value="TonB-dependent receptor, beta-barrel domain"/>
    <property type="match status" value="1"/>
</dbReference>
<evidence type="ECO:0000256" key="6">
    <source>
        <dbReference type="ARBA" id="ARBA00023077"/>
    </source>
</evidence>
<evidence type="ECO:0000313" key="14">
    <source>
        <dbReference type="Proteomes" id="UP000244956"/>
    </source>
</evidence>
<organism evidence="13 14">
    <name type="scientific">Marinilabilia rubra</name>
    <dbReference type="NCBI Taxonomy" id="2162893"/>
    <lineage>
        <taxon>Bacteria</taxon>
        <taxon>Pseudomonadati</taxon>
        <taxon>Bacteroidota</taxon>
        <taxon>Bacteroidia</taxon>
        <taxon>Marinilabiliales</taxon>
        <taxon>Marinilabiliaceae</taxon>
        <taxon>Marinilabilia</taxon>
    </lineage>
</organism>
<comment type="caution">
    <text evidence="13">The sequence shown here is derived from an EMBL/GenBank/DDBJ whole genome shotgun (WGS) entry which is preliminary data.</text>
</comment>
<evidence type="ECO:0000256" key="5">
    <source>
        <dbReference type="ARBA" id="ARBA00022729"/>
    </source>
</evidence>
<evidence type="ECO:0000256" key="3">
    <source>
        <dbReference type="ARBA" id="ARBA00022452"/>
    </source>
</evidence>